<dbReference type="Proteomes" id="UP000256913">
    <property type="component" value="Unassembled WGS sequence"/>
</dbReference>
<dbReference type="PANTHER" id="PTHR34599:SF1">
    <property type="entry name" value="PHOSPHATIDIC ACID PHOSPHATASE TYPE 2_HALOPEROXIDASE DOMAIN-CONTAINING PROTEIN"/>
    <property type="match status" value="1"/>
</dbReference>
<sequence length="426" mass="44578">MNRRELLVAVGGAAALVATRPAPAAGHSRTARPPNAALHWSGIAEAAIAPGRPPGSAGVLGGIVHGAIHDAGAAASGRYPALLVAPCARGRADADAAVATAAYLVLSARVPAQADSLADSYAAYRALLDNSPAVGRGLDRGRQVAEAVLALRADDGFDATVPWTQPAPGPGVFEPVLTNPDGTPATPVDVKLGRVTPLVIAAADQFRPLGPYQLTSAAYAADLVEVAAYGRVDSTVRSPAQTDTARFWAENTFTQWSRTLRGLGAERRLDTAAAARMLGLAQVTAADALIACFNAKYHYLFWRPVHAIARADSDGNPATTADPTWRSLLTVNHPEYVSAHATWSNAITTALAGYFHTSRIPLTMTSTITGTTRTYRTLPDAAADVTGARIWAGLHFRKSLIDGARLGRRVAGAVAAHARHPRQERL</sequence>
<name>A0A3D9ZQX6_9ACTN</name>
<comment type="caution">
    <text evidence="1">The sequence shown here is derived from an EMBL/GenBank/DDBJ whole genome shotgun (WGS) entry which is preliminary data.</text>
</comment>
<evidence type="ECO:0000313" key="1">
    <source>
        <dbReference type="EMBL" id="REF99567.1"/>
    </source>
</evidence>
<dbReference type="AlphaFoldDB" id="A0A3D9ZQX6"/>
<dbReference type="Gene3D" id="1.10.606.20">
    <property type="match status" value="1"/>
</dbReference>
<dbReference type="RefSeq" id="WP_116070722.1">
    <property type="nucleotide sequence ID" value="NZ_BONB01000067.1"/>
</dbReference>
<proteinExistence type="predicted"/>
<dbReference type="SMR" id="A0A3D9ZQX6"/>
<dbReference type="OrthoDB" id="103227at2"/>
<organism evidence="1 2">
    <name type="scientific">Asanoa ferruginea</name>
    <dbReference type="NCBI Taxonomy" id="53367"/>
    <lineage>
        <taxon>Bacteria</taxon>
        <taxon>Bacillati</taxon>
        <taxon>Actinomycetota</taxon>
        <taxon>Actinomycetes</taxon>
        <taxon>Micromonosporales</taxon>
        <taxon>Micromonosporaceae</taxon>
        <taxon>Asanoa</taxon>
    </lineage>
</organism>
<protein>
    <submittedName>
        <fullName evidence="1">PAP2 superfamily protein</fullName>
    </submittedName>
</protein>
<dbReference type="PANTHER" id="PTHR34599">
    <property type="entry name" value="PEROXIDASE-RELATED"/>
    <property type="match status" value="1"/>
</dbReference>
<dbReference type="InterPro" id="IPR052559">
    <property type="entry name" value="V-haloperoxidase"/>
</dbReference>
<dbReference type="SUPFAM" id="SSF48317">
    <property type="entry name" value="Acid phosphatase/Vanadium-dependent haloperoxidase"/>
    <property type="match status" value="1"/>
</dbReference>
<reference evidence="1 2" key="1">
    <citation type="submission" date="2018-08" db="EMBL/GenBank/DDBJ databases">
        <title>Sequencing the genomes of 1000 actinobacteria strains.</title>
        <authorList>
            <person name="Klenk H.-P."/>
        </authorList>
    </citation>
    <scope>NUCLEOTIDE SEQUENCE [LARGE SCALE GENOMIC DNA]</scope>
    <source>
        <strain evidence="1 2">DSM 44099</strain>
    </source>
</reference>
<gene>
    <name evidence="1" type="ORF">DFJ67_5606</name>
</gene>
<accession>A0A3D9ZQX6</accession>
<keyword evidence="2" id="KW-1185">Reference proteome</keyword>
<dbReference type="InterPro" id="IPR036938">
    <property type="entry name" value="PAP2/HPO_sf"/>
</dbReference>
<evidence type="ECO:0000313" key="2">
    <source>
        <dbReference type="Proteomes" id="UP000256913"/>
    </source>
</evidence>
<dbReference type="EMBL" id="QUMQ01000001">
    <property type="protein sequence ID" value="REF99567.1"/>
    <property type="molecule type" value="Genomic_DNA"/>
</dbReference>
<dbReference type="CDD" id="cd03398">
    <property type="entry name" value="PAP2_haloperoxidase"/>
    <property type="match status" value="1"/>
</dbReference>